<keyword evidence="2" id="KW-1185">Reference proteome</keyword>
<dbReference type="Proteomes" id="UP000606786">
    <property type="component" value="Unassembled WGS sequence"/>
</dbReference>
<sequence>MYVCKNLCTTRFKAYLRAIALLPLLFLFLFSSFFSAQCHNFKKRPISNSASVDGSCGSNATQLSISIELPKINKPNQTKTKYMEIHKLDVAYGLRKKKKQKISLKTITNTLAKAK</sequence>
<name>A0A811U3V2_CERCA</name>
<evidence type="ECO:0000313" key="1">
    <source>
        <dbReference type="EMBL" id="CAD6993351.1"/>
    </source>
</evidence>
<dbReference type="EMBL" id="CAJHJT010000001">
    <property type="protein sequence ID" value="CAD6993351.1"/>
    <property type="molecule type" value="Genomic_DNA"/>
</dbReference>
<dbReference type="AlphaFoldDB" id="A0A811U3V2"/>
<proteinExistence type="predicted"/>
<accession>A0A811U3V2</accession>
<gene>
    <name evidence="1" type="ORF">CCAP1982_LOCUS2169</name>
</gene>
<reference evidence="1" key="1">
    <citation type="submission" date="2020-11" db="EMBL/GenBank/DDBJ databases">
        <authorList>
            <person name="Whitehead M."/>
        </authorList>
    </citation>
    <scope>NUCLEOTIDE SEQUENCE</scope>
    <source>
        <strain evidence="1">EGII</strain>
    </source>
</reference>
<protein>
    <submittedName>
        <fullName evidence="1">(Mediterranean fruit fly) hypothetical protein</fullName>
    </submittedName>
</protein>
<organism evidence="1 2">
    <name type="scientific">Ceratitis capitata</name>
    <name type="common">Mediterranean fruit fly</name>
    <name type="synonym">Tephritis capitata</name>
    <dbReference type="NCBI Taxonomy" id="7213"/>
    <lineage>
        <taxon>Eukaryota</taxon>
        <taxon>Metazoa</taxon>
        <taxon>Ecdysozoa</taxon>
        <taxon>Arthropoda</taxon>
        <taxon>Hexapoda</taxon>
        <taxon>Insecta</taxon>
        <taxon>Pterygota</taxon>
        <taxon>Neoptera</taxon>
        <taxon>Endopterygota</taxon>
        <taxon>Diptera</taxon>
        <taxon>Brachycera</taxon>
        <taxon>Muscomorpha</taxon>
        <taxon>Tephritoidea</taxon>
        <taxon>Tephritidae</taxon>
        <taxon>Ceratitis</taxon>
        <taxon>Ceratitis</taxon>
    </lineage>
</organism>
<evidence type="ECO:0000313" key="2">
    <source>
        <dbReference type="Proteomes" id="UP000606786"/>
    </source>
</evidence>
<comment type="caution">
    <text evidence="1">The sequence shown here is derived from an EMBL/GenBank/DDBJ whole genome shotgun (WGS) entry which is preliminary data.</text>
</comment>